<dbReference type="Gene3D" id="3.30.160.390">
    <property type="entry name" value="Integrase, DNA-binding domain"/>
    <property type="match status" value="1"/>
</dbReference>
<evidence type="ECO:0000259" key="5">
    <source>
        <dbReference type="PROSITE" id="PS51898"/>
    </source>
</evidence>
<keyword evidence="7" id="KW-1185">Reference proteome</keyword>
<dbReference type="Pfam" id="PF00589">
    <property type="entry name" value="Phage_integrase"/>
    <property type="match status" value="1"/>
</dbReference>
<comment type="similarity">
    <text evidence="1">Belongs to the 'phage' integrase family.</text>
</comment>
<gene>
    <name evidence="6" type="ORF">CR152_15550</name>
</gene>
<accession>A0A2D2DLD0</accession>
<dbReference type="AlphaFoldDB" id="A0A2D2DLD0"/>
<protein>
    <recommendedName>
        <fullName evidence="5">Tyr recombinase domain-containing protein</fullName>
    </recommendedName>
</protein>
<evidence type="ECO:0000313" key="7">
    <source>
        <dbReference type="Proteomes" id="UP000229897"/>
    </source>
</evidence>
<evidence type="ECO:0000256" key="1">
    <source>
        <dbReference type="ARBA" id="ARBA00008857"/>
    </source>
</evidence>
<reference evidence="6" key="1">
    <citation type="submission" date="2017-10" db="EMBL/GenBank/DDBJ databases">
        <title>Massilia psychrophilum sp. nov., a novel purple-pigmented bacterium isolated from Tianshan glacier, Xinjiang Municipality, China.</title>
        <authorList>
            <person name="Wang H."/>
        </authorList>
    </citation>
    <scope>NUCLEOTIDE SEQUENCE [LARGE SCALE GENOMIC DNA]</scope>
    <source>
        <strain evidence="6">B2</strain>
    </source>
</reference>
<sequence length="529" mass="59297">MADSVSYGARERIAMKIELTMPLIKRLKIDSKPVATDPSGALIFEPNPSGRDYIVYDASQEAPPGFGVRIAKKKTFVIRRKVNGKSIMPTVGNVADFMTSDGKGPLTLARAKAAAMALQMVGTGKNPNAEARKTAASELTVGQAFSRHREHLRTRTQRPATAETLRVVDRAIRKFVGWGWANRRVKDLTPEEIETKFKEGQDAHPTANEQAFRWALAAVRWCIGMEELDAASANRDPLLRANPFMILILGRMFRSRDQVEKTRVEQNKRNPLTPTKTLGEFLEVAWSRKDVNDNETGVHYLMLMLLWGCRKSEHAPCQWGELLTADARKLASHVMLDDDVYGPHVFFHGTKNGSNHRLPIGPMALQLLRRRQASGAEEAVRRGFGSKSRTFVFPARSRQSKTGHYNDASALLDSLRDEAGIDRLARHDLRRSFGALMAAIDVPPGIRSRFFNHADASVTDTYTKAEWALLREWMERIEQSILAKAPNVYNSLKPTAWPMLDAPVPHVSRPAKPRTGRPRKISVPVDERQ</sequence>
<dbReference type="EMBL" id="CP024608">
    <property type="protein sequence ID" value="ATQ75782.1"/>
    <property type="molecule type" value="Genomic_DNA"/>
</dbReference>
<evidence type="ECO:0000256" key="2">
    <source>
        <dbReference type="ARBA" id="ARBA00022908"/>
    </source>
</evidence>
<dbReference type="GO" id="GO:0015074">
    <property type="term" value="P:DNA integration"/>
    <property type="evidence" value="ECO:0007669"/>
    <property type="project" value="UniProtKB-KW"/>
</dbReference>
<dbReference type="GO" id="GO:0003677">
    <property type="term" value="F:DNA binding"/>
    <property type="evidence" value="ECO:0007669"/>
    <property type="project" value="InterPro"/>
</dbReference>
<evidence type="ECO:0000313" key="6">
    <source>
        <dbReference type="EMBL" id="ATQ75782.1"/>
    </source>
</evidence>
<evidence type="ECO:0000256" key="3">
    <source>
        <dbReference type="ARBA" id="ARBA00023172"/>
    </source>
</evidence>
<dbReference type="Gene3D" id="1.10.443.10">
    <property type="entry name" value="Intergrase catalytic core"/>
    <property type="match status" value="1"/>
</dbReference>
<name>A0A2D2DLD0_9BURK</name>
<keyword evidence="3" id="KW-0233">DNA recombination</keyword>
<organism evidence="6 7">
    <name type="scientific">Massilia violaceinigra</name>
    <dbReference type="NCBI Taxonomy" id="2045208"/>
    <lineage>
        <taxon>Bacteria</taxon>
        <taxon>Pseudomonadati</taxon>
        <taxon>Pseudomonadota</taxon>
        <taxon>Betaproteobacteria</taxon>
        <taxon>Burkholderiales</taxon>
        <taxon>Oxalobacteraceae</taxon>
        <taxon>Telluria group</taxon>
        <taxon>Massilia</taxon>
    </lineage>
</organism>
<dbReference type="SUPFAM" id="SSF56349">
    <property type="entry name" value="DNA breaking-rejoining enzymes"/>
    <property type="match status" value="1"/>
</dbReference>
<feature type="compositionally biased region" description="Basic residues" evidence="4">
    <location>
        <begin position="509"/>
        <end position="520"/>
    </location>
</feature>
<dbReference type="InterPro" id="IPR050808">
    <property type="entry name" value="Phage_Integrase"/>
</dbReference>
<dbReference type="KEGG" id="mass:CR152_15550"/>
<dbReference type="Proteomes" id="UP000229897">
    <property type="component" value="Chromosome"/>
</dbReference>
<dbReference type="InterPro" id="IPR011010">
    <property type="entry name" value="DNA_brk_join_enz"/>
</dbReference>
<dbReference type="InterPro" id="IPR038488">
    <property type="entry name" value="Integrase_DNA-bd_sf"/>
</dbReference>
<dbReference type="PANTHER" id="PTHR30629">
    <property type="entry name" value="PROPHAGE INTEGRASE"/>
    <property type="match status" value="1"/>
</dbReference>
<dbReference type="PROSITE" id="PS51898">
    <property type="entry name" value="TYR_RECOMBINASE"/>
    <property type="match status" value="1"/>
</dbReference>
<dbReference type="GO" id="GO:0006310">
    <property type="term" value="P:DNA recombination"/>
    <property type="evidence" value="ECO:0007669"/>
    <property type="project" value="UniProtKB-KW"/>
</dbReference>
<evidence type="ECO:0000256" key="4">
    <source>
        <dbReference type="SAM" id="MobiDB-lite"/>
    </source>
</evidence>
<dbReference type="InterPro" id="IPR013762">
    <property type="entry name" value="Integrase-like_cat_sf"/>
</dbReference>
<proteinExistence type="inferred from homology"/>
<feature type="domain" description="Tyr recombinase" evidence="5">
    <location>
        <begin position="267"/>
        <end position="475"/>
    </location>
</feature>
<dbReference type="PANTHER" id="PTHR30629:SF2">
    <property type="entry name" value="PROPHAGE INTEGRASE INTS-RELATED"/>
    <property type="match status" value="1"/>
</dbReference>
<keyword evidence="2" id="KW-0229">DNA integration</keyword>
<dbReference type="InterPro" id="IPR002104">
    <property type="entry name" value="Integrase_catalytic"/>
</dbReference>
<feature type="region of interest" description="Disordered" evidence="4">
    <location>
        <begin position="504"/>
        <end position="529"/>
    </location>
</feature>